<feature type="region of interest" description="Disordered" evidence="1">
    <location>
        <begin position="1"/>
        <end position="22"/>
    </location>
</feature>
<dbReference type="InterPro" id="IPR034733">
    <property type="entry name" value="AcCoA_carboxyl_beta"/>
</dbReference>
<dbReference type="GO" id="GO:0004658">
    <property type="term" value="F:propionyl-CoA carboxylase activity"/>
    <property type="evidence" value="ECO:0007669"/>
    <property type="project" value="UniProtKB-EC"/>
</dbReference>
<dbReference type="Gene3D" id="3.90.226.10">
    <property type="entry name" value="2-enoyl-CoA Hydratase, Chain A, domain 1"/>
    <property type="match status" value="2"/>
</dbReference>
<keyword evidence="5" id="KW-1185">Reference proteome</keyword>
<dbReference type="AlphaFoldDB" id="A0A7W7G8U9"/>
<dbReference type="RefSeq" id="WP_184881713.1">
    <property type="nucleotide sequence ID" value="NZ_BOOV01000026.1"/>
</dbReference>
<evidence type="ECO:0000259" key="2">
    <source>
        <dbReference type="PROSITE" id="PS50980"/>
    </source>
</evidence>
<dbReference type="Pfam" id="PF01039">
    <property type="entry name" value="Carboxyl_trans"/>
    <property type="match status" value="1"/>
</dbReference>
<dbReference type="EMBL" id="JACHND010000001">
    <property type="protein sequence ID" value="MBB4702158.1"/>
    <property type="molecule type" value="Genomic_DNA"/>
</dbReference>
<dbReference type="InterPro" id="IPR029045">
    <property type="entry name" value="ClpP/crotonase-like_dom_sf"/>
</dbReference>
<dbReference type="GO" id="GO:0016740">
    <property type="term" value="F:transferase activity"/>
    <property type="evidence" value="ECO:0007669"/>
    <property type="project" value="UniProtKB-KW"/>
</dbReference>
<dbReference type="EC" id="6.4.1.2" evidence="4"/>
<dbReference type="GO" id="GO:0003989">
    <property type="term" value="F:acetyl-CoA carboxylase activity"/>
    <property type="evidence" value="ECO:0007669"/>
    <property type="project" value="UniProtKB-EC"/>
</dbReference>
<comment type="caution">
    <text evidence="4">The sequence shown here is derived from an EMBL/GenBank/DDBJ whole genome shotgun (WGS) entry which is preliminary data.</text>
</comment>
<dbReference type="PROSITE" id="PS50989">
    <property type="entry name" value="COA_CT_CTER"/>
    <property type="match status" value="1"/>
</dbReference>
<dbReference type="PROSITE" id="PS50980">
    <property type="entry name" value="COA_CT_NTER"/>
    <property type="match status" value="1"/>
</dbReference>
<dbReference type="InterPro" id="IPR011762">
    <property type="entry name" value="COA_CT_N"/>
</dbReference>
<sequence>MTVLDNGVVTGTSEQGPPDPRDPLIRLSALVDEGSLHLITSEDRSGTLAAMGRVEGVPVVAFASDARFQGGAMGSEGCEHIVHAYDVAVRERVPIIGLWHSGGARLAEGAESLHAVGRVFAAMTRASGVVPQISVVLGPAAGGAAYGPALTDLVILSNEGRIFVTGPDVVRSVTGEQIDMAGLGGPEPHSKRSGVVHVVTKTDTEAVLQARRLAVLLGHQGRLRLDAVEDVDFSGLLPEEARRAYSVHPLVNGLLDEPGVELHPKWAPNIVTTLGRLGGRTVGVIANNPMRLAGCLDSVSAEKAARFVRMCDSFGVPLVVLVDVPGYLPGVGQEHDGVVRRGAKLLHAFAEASVPRVTLITRKSYGGAYIAMNSRALGATRVFAWPTAEISVMGSLAAVRVLKRREIAAAPEEERSALESRLAEEHEKLSGGLERAIQIGVVDEVIKPEETRTALAKTLAQATPARGAHGNIPL</sequence>
<dbReference type="GO" id="GO:0009317">
    <property type="term" value="C:acetyl-CoA carboxylase complex"/>
    <property type="evidence" value="ECO:0007669"/>
    <property type="project" value="TreeGrafter"/>
</dbReference>
<evidence type="ECO:0000256" key="1">
    <source>
        <dbReference type="SAM" id="MobiDB-lite"/>
    </source>
</evidence>
<dbReference type="PANTHER" id="PTHR43842:SF2">
    <property type="entry name" value="PROPIONYL-COA CARBOXYLASE BETA CHAIN, MITOCHONDRIAL"/>
    <property type="match status" value="1"/>
</dbReference>
<keyword evidence="4" id="KW-0808">Transferase</keyword>
<dbReference type="Proteomes" id="UP000542210">
    <property type="component" value="Unassembled WGS sequence"/>
</dbReference>
<dbReference type="InterPro" id="IPR011763">
    <property type="entry name" value="COA_CT_C"/>
</dbReference>
<proteinExistence type="predicted"/>
<feature type="domain" description="CoA carboxyltransferase N-terminal" evidence="2">
    <location>
        <begin position="1"/>
        <end position="229"/>
    </location>
</feature>
<dbReference type="InterPro" id="IPR051047">
    <property type="entry name" value="AccD/PCCB"/>
</dbReference>
<organism evidence="4 5">
    <name type="scientific">Sphaerisporangium siamense</name>
    <dbReference type="NCBI Taxonomy" id="795645"/>
    <lineage>
        <taxon>Bacteria</taxon>
        <taxon>Bacillati</taxon>
        <taxon>Actinomycetota</taxon>
        <taxon>Actinomycetes</taxon>
        <taxon>Streptosporangiales</taxon>
        <taxon>Streptosporangiaceae</taxon>
        <taxon>Sphaerisporangium</taxon>
    </lineage>
</organism>
<evidence type="ECO:0000259" key="3">
    <source>
        <dbReference type="PROSITE" id="PS50989"/>
    </source>
</evidence>
<protein>
    <submittedName>
        <fullName evidence="4">Acetyl-CoA/propionyl-CoA carboxylase carboxyl transferase subunit</fullName>
        <ecNumber evidence="4">6.4.1.2</ecNumber>
        <ecNumber evidence="4">6.4.1.3</ecNumber>
    </submittedName>
</protein>
<feature type="domain" description="CoA carboxyltransferase C-terminal" evidence="3">
    <location>
        <begin position="234"/>
        <end position="474"/>
    </location>
</feature>
<dbReference type="SUPFAM" id="SSF52096">
    <property type="entry name" value="ClpP/crotonase"/>
    <property type="match status" value="2"/>
</dbReference>
<reference evidence="4 5" key="1">
    <citation type="submission" date="2020-08" db="EMBL/GenBank/DDBJ databases">
        <title>Sequencing the genomes of 1000 actinobacteria strains.</title>
        <authorList>
            <person name="Klenk H.-P."/>
        </authorList>
    </citation>
    <scope>NUCLEOTIDE SEQUENCE [LARGE SCALE GENOMIC DNA]</scope>
    <source>
        <strain evidence="4 5">DSM 45784</strain>
    </source>
</reference>
<keyword evidence="4" id="KW-0436">Ligase</keyword>
<evidence type="ECO:0000313" key="4">
    <source>
        <dbReference type="EMBL" id="MBB4702158.1"/>
    </source>
</evidence>
<gene>
    <name evidence="4" type="ORF">BJ982_003702</name>
</gene>
<dbReference type="EC" id="6.4.1.3" evidence="4"/>
<accession>A0A7W7G8U9</accession>
<dbReference type="PANTHER" id="PTHR43842">
    <property type="entry name" value="PROPIONYL-COA CARBOXYLASE BETA CHAIN"/>
    <property type="match status" value="1"/>
</dbReference>
<name>A0A7W7G8U9_9ACTN</name>
<evidence type="ECO:0000313" key="5">
    <source>
        <dbReference type="Proteomes" id="UP000542210"/>
    </source>
</evidence>